<dbReference type="OrthoDB" id="9803736at2"/>
<keyword evidence="3" id="KW-0255">Endonuclease</keyword>
<dbReference type="AlphaFoldDB" id="A0A4P6ZMA1"/>
<accession>A0A4P6ZMA1</accession>
<dbReference type="SUPFAM" id="SSF52980">
    <property type="entry name" value="Restriction endonuclease-like"/>
    <property type="match status" value="1"/>
</dbReference>
<dbReference type="GO" id="GO:0003677">
    <property type="term" value="F:DNA binding"/>
    <property type="evidence" value="ECO:0007669"/>
    <property type="project" value="InterPro"/>
</dbReference>
<dbReference type="InterPro" id="IPR011856">
    <property type="entry name" value="tRNA_endonuc-like_dom_sf"/>
</dbReference>
<keyword evidence="3" id="KW-0540">Nuclease</keyword>
<organism evidence="3 4">
    <name type="scientific">Acetilactobacillus jinshanensis</name>
    <dbReference type="NCBI Taxonomy" id="1720083"/>
    <lineage>
        <taxon>Bacteria</taxon>
        <taxon>Bacillati</taxon>
        <taxon>Bacillota</taxon>
        <taxon>Bacilli</taxon>
        <taxon>Lactobacillales</taxon>
        <taxon>Lactobacillaceae</taxon>
        <taxon>Acetilactobacillus</taxon>
    </lineage>
</organism>
<reference evidence="4" key="1">
    <citation type="submission" date="2018-12" db="EMBL/GenBank/DDBJ databases">
        <title>A new species of lactobacillus.</title>
        <authorList>
            <person name="Jian Y."/>
            <person name="Xin L."/>
            <person name="Hong Z.J."/>
            <person name="Ming L.Z."/>
            <person name="Hong X.Z."/>
        </authorList>
    </citation>
    <scope>NUCLEOTIDE SEQUENCE [LARGE SCALE GENOMIC DNA]</scope>
    <source>
        <strain evidence="4">HSLZ-75</strain>
    </source>
</reference>
<dbReference type="KEGG" id="lji:ELX58_03320"/>
<dbReference type="PANTHER" id="PTHR30015">
    <property type="entry name" value="MRR RESTRICTION SYSTEM PROTEIN"/>
    <property type="match status" value="1"/>
</dbReference>
<dbReference type="EMBL" id="CP034726">
    <property type="protein sequence ID" value="QBP19011.1"/>
    <property type="molecule type" value="Genomic_DNA"/>
</dbReference>
<dbReference type="REBASE" id="309544">
    <property type="entry name" value="Lsp75MrrP"/>
</dbReference>
<name>A0A4P6ZMA1_9LACO</name>
<keyword evidence="4" id="KW-1185">Reference proteome</keyword>
<evidence type="ECO:0000313" key="4">
    <source>
        <dbReference type="Proteomes" id="UP000294321"/>
    </source>
</evidence>
<dbReference type="GO" id="GO:0015666">
    <property type="term" value="F:restriction endodeoxyribonuclease activity"/>
    <property type="evidence" value="ECO:0007669"/>
    <property type="project" value="TreeGrafter"/>
</dbReference>
<dbReference type="Gene3D" id="3.40.1350.10">
    <property type="match status" value="1"/>
</dbReference>
<sequence>MYLHRLHLVSKPYPATYCINKSGIAFLKEHSGYKLQHDYLQKMIKNLFKSLYKSKRKLNVKKSVSFPNSIGDQINKYNEGLRSRLLEIIVKKEDPFFFEQLVVDLLAKMGYKGRHGSAIRTQDTQDGGIDGIINQDPLGTSTVYIQAKRYNKKHIVGSPAIQGFFGAIRTRNASRGVFITTSDFSKRAKELAKRFSIVAINGEQLSNLLLEYQVGVQVEHDYQILKIDKDFFD</sequence>
<dbReference type="InterPro" id="IPR011335">
    <property type="entry name" value="Restrct_endonuc-II-like"/>
</dbReference>
<keyword evidence="1" id="KW-0378">Hydrolase</keyword>
<proteinExistence type="predicted"/>
<dbReference type="InterPro" id="IPR052906">
    <property type="entry name" value="Type_IV_Methyl-Rstrct_Enzyme"/>
</dbReference>
<dbReference type="Pfam" id="PF04471">
    <property type="entry name" value="Mrr_cat"/>
    <property type="match status" value="1"/>
</dbReference>
<dbReference type="Proteomes" id="UP000294321">
    <property type="component" value="Chromosome"/>
</dbReference>
<evidence type="ECO:0000259" key="2">
    <source>
        <dbReference type="Pfam" id="PF04471"/>
    </source>
</evidence>
<dbReference type="PANTHER" id="PTHR30015:SF7">
    <property type="entry name" value="TYPE IV METHYL-DIRECTED RESTRICTION ENZYME ECOKMRR"/>
    <property type="match status" value="1"/>
</dbReference>
<gene>
    <name evidence="3" type="ORF">ELX58_03320</name>
</gene>
<feature type="domain" description="Restriction endonuclease type IV Mrr" evidence="2">
    <location>
        <begin position="91"/>
        <end position="209"/>
    </location>
</feature>
<evidence type="ECO:0000256" key="1">
    <source>
        <dbReference type="ARBA" id="ARBA00022801"/>
    </source>
</evidence>
<evidence type="ECO:0000313" key="3">
    <source>
        <dbReference type="EMBL" id="QBP19011.1"/>
    </source>
</evidence>
<dbReference type="GO" id="GO:0009307">
    <property type="term" value="P:DNA restriction-modification system"/>
    <property type="evidence" value="ECO:0007669"/>
    <property type="project" value="InterPro"/>
</dbReference>
<dbReference type="InterPro" id="IPR007560">
    <property type="entry name" value="Restrct_endonuc_IV_Mrr"/>
</dbReference>
<protein>
    <submittedName>
        <fullName evidence="3">Restriction endonuclease</fullName>
    </submittedName>
</protein>